<dbReference type="PANTHER" id="PTHR24068">
    <property type="entry name" value="UBIQUITIN-CONJUGATING ENZYME E2"/>
    <property type="match status" value="1"/>
</dbReference>
<keyword evidence="1" id="KW-0833">Ubl conjugation pathway</keyword>
<dbReference type="SMART" id="SM00212">
    <property type="entry name" value="UBCc"/>
    <property type="match status" value="1"/>
</dbReference>
<dbReference type="PROSITE" id="PS50127">
    <property type="entry name" value="UBC_2"/>
    <property type="match status" value="1"/>
</dbReference>
<reference evidence="3" key="1">
    <citation type="submission" date="2019-07" db="EMBL/GenBank/DDBJ databases">
        <authorList>
            <consortium name="Wellcome Sanger Institute Data Sharing"/>
        </authorList>
    </citation>
    <scope>NUCLEOTIDE SEQUENCE [LARGE SCALE GENOMIC DNA]</scope>
</reference>
<dbReference type="Proteomes" id="UP000694546">
    <property type="component" value="Chromosome 1"/>
</dbReference>
<dbReference type="SMR" id="A0A8C5BM82"/>
<reference evidence="3" key="3">
    <citation type="submission" date="2025-09" db="UniProtKB">
        <authorList>
            <consortium name="Ensembl"/>
        </authorList>
    </citation>
    <scope>IDENTIFICATION</scope>
</reference>
<dbReference type="FunFam" id="3.10.110.10:FF:000026">
    <property type="entry name" value="Ubiquitin-conjugating enzyme E2 variant"/>
    <property type="match status" value="1"/>
</dbReference>
<evidence type="ECO:0000259" key="2">
    <source>
        <dbReference type="PROSITE" id="PS50127"/>
    </source>
</evidence>
<dbReference type="Ensembl" id="ENSGMOT00000055068.1">
    <property type="protein sequence ID" value="ENSGMOP00000048197.1"/>
    <property type="gene ID" value="ENSGMOG00000037011.1"/>
</dbReference>
<accession>A0A8C5BM82</accession>
<evidence type="ECO:0000313" key="4">
    <source>
        <dbReference type="Proteomes" id="UP000694546"/>
    </source>
</evidence>
<sequence length="154" mass="17435">MTKMAAAAGSGVKVPRNFRLMEELEEGQKGGGDGTVSWGLEDDDDMTLTYWNGMILGPSRTIYENRIYSLKVECGQKYPEIPPVVRFVTKINLSGVHTNGLVDTKAVPVLAKWQHSYNIRKVLQELRNLMMCKENMKLPQPPEGQISCWRRRGH</sequence>
<feature type="domain" description="UBC core" evidence="2">
    <location>
        <begin position="15"/>
        <end position="154"/>
    </location>
</feature>
<proteinExistence type="predicted"/>
<dbReference type="InterPro" id="IPR000608">
    <property type="entry name" value="UBC"/>
</dbReference>
<evidence type="ECO:0000256" key="1">
    <source>
        <dbReference type="ARBA" id="ARBA00022786"/>
    </source>
</evidence>
<protein>
    <submittedName>
        <fullName evidence="3">Ubiquitin-conjugating enzyme E2 variant 1</fullName>
    </submittedName>
</protein>
<reference evidence="3" key="2">
    <citation type="submission" date="2025-08" db="UniProtKB">
        <authorList>
            <consortium name="Ensembl"/>
        </authorList>
    </citation>
    <scope>IDENTIFICATION</scope>
</reference>
<evidence type="ECO:0000313" key="3">
    <source>
        <dbReference type="Ensembl" id="ENSGMOP00000048197.1"/>
    </source>
</evidence>
<name>A0A8C5BM82_GADMO</name>
<dbReference type="OMA" id="FENRMYQ"/>
<dbReference type="AlphaFoldDB" id="A0A8C5BM82"/>
<organism evidence="3 4">
    <name type="scientific">Gadus morhua</name>
    <name type="common">Atlantic cod</name>
    <dbReference type="NCBI Taxonomy" id="8049"/>
    <lineage>
        <taxon>Eukaryota</taxon>
        <taxon>Metazoa</taxon>
        <taxon>Chordata</taxon>
        <taxon>Craniata</taxon>
        <taxon>Vertebrata</taxon>
        <taxon>Euteleostomi</taxon>
        <taxon>Actinopterygii</taxon>
        <taxon>Neopterygii</taxon>
        <taxon>Teleostei</taxon>
        <taxon>Neoteleostei</taxon>
        <taxon>Acanthomorphata</taxon>
        <taxon>Zeiogadaria</taxon>
        <taxon>Gadariae</taxon>
        <taxon>Gadiformes</taxon>
        <taxon>Gadoidei</taxon>
        <taxon>Gadidae</taxon>
        <taxon>Gadus</taxon>
    </lineage>
</organism>
<dbReference type="SUPFAM" id="SSF54495">
    <property type="entry name" value="UBC-like"/>
    <property type="match status" value="1"/>
</dbReference>
<dbReference type="InterPro" id="IPR016135">
    <property type="entry name" value="UBQ-conjugating_enzyme/RWD"/>
</dbReference>
<dbReference type="Pfam" id="PF00179">
    <property type="entry name" value="UQ_con"/>
    <property type="match status" value="1"/>
</dbReference>
<dbReference type="GeneTree" id="ENSGT00740000115534"/>
<dbReference type="CDD" id="cd23807">
    <property type="entry name" value="UEV_UBE2V"/>
    <property type="match status" value="1"/>
</dbReference>
<keyword evidence="4" id="KW-1185">Reference proteome</keyword>
<dbReference type="Gene3D" id="3.10.110.10">
    <property type="entry name" value="Ubiquitin Conjugating Enzyme"/>
    <property type="match status" value="1"/>
</dbReference>